<sequence length="696" mass="76731">MNAWVKTQANEPKRLESFSQHFAGGESSEKKTRVIDTLIRFRNNDINAIVGPYANEGDNIFGRLDKGPTAPPTAVNGLTNIKEESSSPSGRLLYSGQRPDGETVLFTYDAYGNLLGQDKQHNFYFVKDGLNSHKPLVPITFGEFKYKVQNEAAENVGANDLRGFYEEFLKHLEHPSAGIADALQVFGVNKTTADTVERYLDNPFSALLVDLNTNNQLGKVFGLDKSTLDAELKNVGDFAQGFIPAYGQARMLSSLLAKALRNEALSVQETRDLADGLALKPNSPARKNLPESKPSLKSNSPTSATPATQPIKEPVSAVPGPGPTADEVNRLRPSQWLDISNHAVVEGEQLISGAHANVKGMYQVKGRDGADRWFIRLTDAEDISRIYEIDGRFKLSDGYARIIDPETRKPVMTVHSTQDGAWEPINGPGGIRWPWWSRGSAEQSFDPAAYDYPAQGEASTSRTNEKIDKRMKQDADTFHKKAKTKERPAHSDIPGNASMSEVVNTVYQKSLGMIIGEDHSQSAGLRLLIDNAAEFERNNVSTLYSEGFEHSLQPDLDRFFETGEFSAALRSNLRLIDRAHSTHGAYTNRELLLTMRAHGVRVKAIDVPSVEPKSTRLKNMNYYATKLIEHDQAANPQSKWVARVGSDHVFTYDGEPAIRGISQLTGATGVSVDDAIPGKGPSLIQSRDKTELYIDL</sequence>
<feature type="region of interest" description="Disordered" evidence="1">
    <location>
        <begin position="451"/>
        <end position="473"/>
    </location>
</feature>
<dbReference type="EMBL" id="VFEQ01000007">
    <property type="protein sequence ID" value="TWR59870.1"/>
    <property type="molecule type" value="Genomic_DNA"/>
</dbReference>
<feature type="compositionally biased region" description="Basic and acidic residues" evidence="1">
    <location>
        <begin position="463"/>
        <end position="473"/>
    </location>
</feature>
<protein>
    <submittedName>
        <fullName evidence="2">Uncharacterized protein</fullName>
    </submittedName>
</protein>
<comment type="caution">
    <text evidence="2">The sequence shown here is derived from an EMBL/GenBank/DDBJ whole genome shotgun (WGS) entry which is preliminary data.</text>
</comment>
<accession>A0A9X9BUB5</accession>
<feature type="compositionally biased region" description="Basic and acidic residues" evidence="1">
    <location>
        <begin position="478"/>
        <end position="490"/>
    </location>
</feature>
<feature type="compositionally biased region" description="Polar residues" evidence="1">
    <location>
        <begin position="295"/>
        <end position="308"/>
    </location>
</feature>
<dbReference type="Proteomes" id="UP000316123">
    <property type="component" value="Unassembled WGS sequence"/>
</dbReference>
<name>A0A9X9BUB5_PSEMA</name>
<feature type="region of interest" description="Disordered" evidence="1">
    <location>
        <begin position="478"/>
        <end position="497"/>
    </location>
</feature>
<organism evidence="2 3">
    <name type="scientific">Pseudomonas marginalis</name>
    <name type="common">Pseudomonas panacis</name>
    <dbReference type="NCBI Taxonomy" id="298"/>
    <lineage>
        <taxon>Bacteria</taxon>
        <taxon>Pseudomonadati</taxon>
        <taxon>Pseudomonadota</taxon>
        <taxon>Gammaproteobacteria</taxon>
        <taxon>Pseudomonadales</taxon>
        <taxon>Pseudomonadaceae</taxon>
        <taxon>Pseudomonas</taxon>
    </lineage>
</organism>
<evidence type="ECO:0000313" key="3">
    <source>
        <dbReference type="Proteomes" id="UP000316123"/>
    </source>
</evidence>
<dbReference type="OrthoDB" id="6739772at2"/>
<feature type="region of interest" description="Disordered" evidence="1">
    <location>
        <begin position="276"/>
        <end position="328"/>
    </location>
</feature>
<proteinExistence type="predicted"/>
<evidence type="ECO:0000256" key="1">
    <source>
        <dbReference type="SAM" id="MobiDB-lite"/>
    </source>
</evidence>
<dbReference type="Gene3D" id="3.40.50.11550">
    <property type="match status" value="1"/>
</dbReference>
<dbReference type="SUPFAM" id="SSF159501">
    <property type="entry name" value="EreA/ChaN-like"/>
    <property type="match status" value="1"/>
</dbReference>
<dbReference type="AlphaFoldDB" id="A0A9X9BUB5"/>
<reference evidence="2 3" key="1">
    <citation type="submission" date="2019-06" db="EMBL/GenBank/DDBJ databases">
        <title>Pseudomonas bimorpha sp. nov. isolated from bovine raw milk and skim milk concentrate.</title>
        <authorList>
            <person name="Hofmann K."/>
            <person name="Huptas C."/>
            <person name="Doll E."/>
            <person name="Scherer S."/>
            <person name="Wenning M."/>
        </authorList>
    </citation>
    <scope>NUCLEOTIDE SEQUENCE [LARGE SCALE GENOMIC DNA]</scope>
    <source>
        <strain evidence="2 3">DSM 13124</strain>
    </source>
</reference>
<dbReference type="CDD" id="cd14729">
    <property type="entry name" value="RtxA-like"/>
    <property type="match status" value="1"/>
</dbReference>
<gene>
    <name evidence="2" type="ORF">FIV41_13200</name>
</gene>
<evidence type="ECO:0000313" key="2">
    <source>
        <dbReference type="EMBL" id="TWR59870.1"/>
    </source>
</evidence>